<dbReference type="RefSeq" id="WP_145646684.1">
    <property type="nucleotide sequence ID" value="NZ_VLLB01000001.1"/>
</dbReference>
<gene>
    <name evidence="1" type="ORF">IP91_00082</name>
</gene>
<accession>A0A562RIW0</accession>
<dbReference type="AlphaFoldDB" id="A0A562RIW0"/>
<protein>
    <submittedName>
        <fullName evidence="1">Uncharacterized protein</fullName>
    </submittedName>
</protein>
<proteinExistence type="predicted"/>
<comment type="caution">
    <text evidence="1">The sequence shown here is derived from an EMBL/GenBank/DDBJ whole genome shotgun (WGS) entry which is preliminary data.</text>
</comment>
<dbReference type="EMBL" id="VLLB01000001">
    <property type="protein sequence ID" value="TWI69017.1"/>
    <property type="molecule type" value="Genomic_DNA"/>
</dbReference>
<dbReference type="Proteomes" id="UP000318431">
    <property type="component" value="Unassembled WGS sequence"/>
</dbReference>
<name>A0A562RIW0_9BURK</name>
<reference evidence="1 2" key="1">
    <citation type="journal article" date="2015" name="Stand. Genomic Sci.">
        <title>Genomic Encyclopedia of Bacterial and Archaeal Type Strains, Phase III: the genomes of soil and plant-associated and newly described type strains.</title>
        <authorList>
            <person name="Whitman W.B."/>
            <person name="Woyke T."/>
            <person name="Klenk H.P."/>
            <person name="Zhou Y."/>
            <person name="Lilburn T.G."/>
            <person name="Beck B.J."/>
            <person name="De Vos P."/>
            <person name="Vandamme P."/>
            <person name="Eisen J.A."/>
            <person name="Garrity G."/>
            <person name="Hugenholtz P."/>
            <person name="Kyrpides N.C."/>
        </authorList>
    </citation>
    <scope>NUCLEOTIDE SEQUENCE [LARGE SCALE GENOMIC DNA]</scope>
    <source>
        <strain evidence="1 2">CGMCC 1.10822</strain>
    </source>
</reference>
<organism evidence="1 2">
    <name type="scientific">Pseudoduganella lurida</name>
    <dbReference type="NCBI Taxonomy" id="1036180"/>
    <lineage>
        <taxon>Bacteria</taxon>
        <taxon>Pseudomonadati</taxon>
        <taxon>Pseudomonadota</taxon>
        <taxon>Betaproteobacteria</taxon>
        <taxon>Burkholderiales</taxon>
        <taxon>Oxalobacteraceae</taxon>
        <taxon>Telluria group</taxon>
        <taxon>Pseudoduganella</taxon>
    </lineage>
</organism>
<evidence type="ECO:0000313" key="1">
    <source>
        <dbReference type="EMBL" id="TWI69017.1"/>
    </source>
</evidence>
<evidence type="ECO:0000313" key="2">
    <source>
        <dbReference type="Proteomes" id="UP000318431"/>
    </source>
</evidence>
<keyword evidence="2" id="KW-1185">Reference proteome</keyword>
<sequence>MDHSNQLETLKGIVLDAVAELLRASGAAAVALRGATPDHAVLAGDVTALARLLDLQADDAKDVAILAAMAGAPPRLWLVKNPSGWTSAFYTNQPDPAQWPGKTIEEYVVTRVNHAPPTPVPDGAVDSEGGHCD</sequence>